<keyword evidence="1" id="KW-0812">Transmembrane</keyword>
<keyword evidence="1" id="KW-0472">Membrane</keyword>
<reference evidence="2 3" key="1">
    <citation type="submission" date="2016-11" db="EMBL/GenBank/DDBJ databases">
        <title>Paenibacillus species isolates.</title>
        <authorList>
            <person name="Beno S.M."/>
        </authorList>
    </citation>
    <scope>NUCLEOTIDE SEQUENCE [LARGE SCALE GENOMIC DNA]</scope>
    <source>
        <strain evidence="2 3">FSL H7-0443</strain>
    </source>
</reference>
<keyword evidence="1" id="KW-1133">Transmembrane helix</keyword>
<organism evidence="2 3">
    <name type="scientific">Paenibacillus odorifer</name>
    <dbReference type="NCBI Taxonomy" id="189426"/>
    <lineage>
        <taxon>Bacteria</taxon>
        <taxon>Bacillati</taxon>
        <taxon>Bacillota</taxon>
        <taxon>Bacilli</taxon>
        <taxon>Bacillales</taxon>
        <taxon>Paenibacillaceae</taxon>
        <taxon>Paenibacillus</taxon>
    </lineage>
</organism>
<evidence type="ECO:0000313" key="3">
    <source>
        <dbReference type="Proteomes" id="UP000187425"/>
    </source>
</evidence>
<dbReference type="EMBL" id="MPTW01000016">
    <property type="protein sequence ID" value="OME66040.1"/>
    <property type="molecule type" value="Genomic_DNA"/>
</dbReference>
<dbReference type="Proteomes" id="UP000187425">
    <property type="component" value="Unassembled WGS sequence"/>
</dbReference>
<accession>A0A1R0ZB90</accession>
<dbReference type="AlphaFoldDB" id="A0A1R0ZB90"/>
<protein>
    <submittedName>
        <fullName evidence="2">Uncharacterized protein</fullName>
    </submittedName>
</protein>
<feature type="transmembrane region" description="Helical" evidence="1">
    <location>
        <begin position="28"/>
        <end position="50"/>
    </location>
</feature>
<sequence>MQLIVLCTFILAFNLTFSKYGASLGGSWLNPLLIAVIIVLTITIALRIAYVQEKFKKANISEIDKMSGTMLELLRPSEHFY</sequence>
<evidence type="ECO:0000256" key="1">
    <source>
        <dbReference type="SAM" id="Phobius"/>
    </source>
</evidence>
<name>A0A1R0ZB90_9BACL</name>
<dbReference type="OrthoDB" id="9797274at2"/>
<evidence type="ECO:0000313" key="2">
    <source>
        <dbReference type="EMBL" id="OME66040.1"/>
    </source>
</evidence>
<proteinExistence type="predicted"/>
<comment type="caution">
    <text evidence="2">The sequence shown here is derived from an EMBL/GenBank/DDBJ whole genome shotgun (WGS) entry which is preliminary data.</text>
</comment>
<gene>
    <name evidence="2" type="ORF">BSK65_22945</name>
</gene>